<dbReference type="RefSeq" id="WP_048543829.1">
    <property type="nucleotide sequence ID" value="NZ_HF571038.1"/>
</dbReference>
<dbReference type="PANTHER" id="PTHR32294">
    <property type="entry name" value="DNA POLYMERASE III SUBUNIT ALPHA"/>
    <property type="match status" value="1"/>
</dbReference>
<dbReference type="GO" id="GO:0003676">
    <property type="term" value="F:nucleic acid binding"/>
    <property type="evidence" value="ECO:0007669"/>
    <property type="project" value="InterPro"/>
</dbReference>
<dbReference type="Pfam" id="PF07733">
    <property type="entry name" value="DNA_pol3_alpha"/>
    <property type="match status" value="1"/>
</dbReference>
<comment type="caution">
    <text evidence="11">The sequence shown here is derived from an EMBL/GenBank/DDBJ whole genome shotgun (WGS) entry which is preliminary data.</text>
</comment>
<name>A0A077MCB1_9MICO</name>
<comment type="similarity">
    <text evidence="2">Belongs to the DNA polymerase type-C family. DnaE subfamily.</text>
</comment>
<dbReference type="Gene3D" id="1.10.10.1600">
    <property type="entry name" value="Bacterial DNA polymerase III alpha subunit, thumb domain"/>
    <property type="match status" value="1"/>
</dbReference>
<dbReference type="InterPro" id="IPR004805">
    <property type="entry name" value="DnaE2/DnaE/PolC"/>
</dbReference>
<dbReference type="Pfam" id="PF01336">
    <property type="entry name" value="tRNA_anti-codon"/>
    <property type="match status" value="1"/>
</dbReference>
<evidence type="ECO:0000256" key="3">
    <source>
        <dbReference type="ARBA" id="ARBA00012417"/>
    </source>
</evidence>
<dbReference type="NCBIfam" id="TIGR00594">
    <property type="entry name" value="polc"/>
    <property type="match status" value="1"/>
</dbReference>
<dbReference type="InterPro" id="IPR004013">
    <property type="entry name" value="PHP_dom"/>
</dbReference>
<evidence type="ECO:0000256" key="7">
    <source>
        <dbReference type="ARBA" id="ARBA00022705"/>
    </source>
</evidence>
<keyword evidence="5 11" id="KW-0808">Transferase</keyword>
<dbReference type="STRING" id="1193518.BN13_40042"/>
<sequence>MSNPASAAAPQDNFVHLHVHTEYSMLDGAARIDELLKAAADQGMPAIATTDHGYIYGAYEFWSKARKYDIKPIIGVEAYITPGTARGDKTRVKWGDGGRDDIGGNGAYTHMTLLSRTTEGMHNLFRMSSLASLEGHYYKPRMDRDLLSTYADGLIGTTGCVGGEIQTRLRFGQYAEAKQAAGELRDIFGKEHFFAEVMDHGIPIERQTQAELLRLAKEMGLPLLATNDLHYTKAEDAKAHAALLCVQSASTLMDPGRFKFDAENFYLRSAAEMRHLFRELPEACDNTLRIAEMCDVSFVEKEGQYMPRFPCPAGEDETSWFIKEVETGLQARYPGGVPAESRKQAAYEIDIIVGKGYAGYFLVVADFINWAKDNGIRVGPGRGSGAGSMCAYAMRITDLDPLRHGLIFERFLNPERPSMPDFDVDFDERRRGEVIRYVTEKYGDDRVAQIVTYGTIKAKQAVKDAARVLGHPFAMGDRLTKAMPADVMGKGVPLKEIFNSEHSRYADGADFRAIHEVEEPVQEIVDTAIGLEGLKRQAGVHAAGVIMSSEPLTDLIPIMKREQDGQIITQFDYPSCEQLGLVKMDFLGLRNLTILDDAIENIRDNRGEEIDLDALSETLDDPATYQLLSRGDTLGVFQLDGGGMRTLLKLMQPDNFEDISAALALYRPGPMGVDAHTNFALRKNGKQAEVPLDPKLDGKLEPAMLEALQPILGNTYMLCVYQEQVMELAQKLAGYTLGAADLLRRAMGKKKKEVLDAEFDTFSSGMRSQGFNQDSVKALWDVLVPFSDYAFNKAHTAAYGLVSYWTGYLKANYPAEYMAALLTSVRDDKDKSALYLNEARRMHITVLPPSVNESRAAFAAVGSDIRFGLEAIRNVGRNVVDAIVAARDEKGKFVSFSDFLDKVPISVCNKRTIESLIKAGAFDDLGQPRGGLLRIHEDYVDAYVEGKRAAAMGQDSLFGGFEDDDDLSMDLSGLPPVPAVHWDKRTQLAHERDMLGLYVSDHPLFGIEHVLSRNSDTPIAALLDEDASHEDGAQVTIAGLITGLAVKRNKRGDAYATVTVEDLGGAVEVMFFNKTYLACQHLLAMDAVCSVRARVRRRDDGVQLSAMDFTIPEITEGPRGPVVVSMELTRATQPAIEQLKAVLASYPGATEVHVKLVQPGRSVLLRLDDQFRVNATEALIGDLKVLLGARAVS</sequence>
<dbReference type="SMART" id="SM00481">
    <property type="entry name" value="POLIIIAc"/>
    <property type="match status" value="1"/>
</dbReference>
<evidence type="ECO:0000256" key="6">
    <source>
        <dbReference type="ARBA" id="ARBA00022695"/>
    </source>
</evidence>
<dbReference type="Gene3D" id="3.20.20.140">
    <property type="entry name" value="Metal-dependent hydrolases"/>
    <property type="match status" value="1"/>
</dbReference>
<keyword evidence="7" id="KW-0235">DNA replication</keyword>
<evidence type="ECO:0000259" key="10">
    <source>
        <dbReference type="SMART" id="SM00481"/>
    </source>
</evidence>
<dbReference type="AlphaFoldDB" id="A0A077MCB1"/>
<dbReference type="Gene3D" id="1.10.150.870">
    <property type="match status" value="1"/>
</dbReference>
<accession>A0A077MCB1</accession>
<dbReference type="GO" id="GO:0003887">
    <property type="term" value="F:DNA-directed DNA polymerase activity"/>
    <property type="evidence" value="ECO:0007669"/>
    <property type="project" value="UniProtKB-KW"/>
</dbReference>
<gene>
    <name evidence="11" type="primary">dnaE</name>
    <name evidence="11" type="ORF">BN13_40042</name>
</gene>
<dbReference type="SUPFAM" id="SSF89550">
    <property type="entry name" value="PHP domain-like"/>
    <property type="match status" value="1"/>
</dbReference>
<evidence type="ECO:0000256" key="9">
    <source>
        <dbReference type="ARBA" id="ARBA00049244"/>
    </source>
</evidence>
<dbReference type="Pfam" id="PF17657">
    <property type="entry name" value="DNA_pol3_finger"/>
    <property type="match status" value="1"/>
</dbReference>
<dbReference type="PANTHER" id="PTHR32294:SF0">
    <property type="entry name" value="DNA POLYMERASE III SUBUNIT ALPHA"/>
    <property type="match status" value="1"/>
</dbReference>
<dbReference type="GO" id="GO:0008408">
    <property type="term" value="F:3'-5' exonuclease activity"/>
    <property type="evidence" value="ECO:0007669"/>
    <property type="project" value="InterPro"/>
</dbReference>
<keyword evidence="12" id="KW-1185">Reference proteome</keyword>
<dbReference type="Proteomes" id="UP000035720">
    <property type="component" value="Unassembled WGS sequence"/>
</dbReference>
<evidence type="ECO:0000256" key="5">
    <source>
        <dbReference type="ARBA" id="ARBA00022679"/>
    </source>
</evidence>
<evidence type="ECO:0000256" key="8">
    <source>
        <dbReference type="ARBA" id="ARBA00022932"/>
    </source>
</evidence>
<evidence type="ECO:0000313" key="12">
    <source>
        <dbReference type="Proteomes" id="UP000035720"/>
    </source>
</evidence>
<dbReference type="Pfam" id="PF14579">
    <property type="entry name" value="HHH_6"/>
    <property type="match status" value="1"/>
</dbReference>
<comment type="catalytic activity">
    <reaction evidence="9">
        <text>DNA(n) + a 2'-deoxyribonucleoside 5'-triphosphate = DNA(n+1) + diphosphate</text>
        <dbReference type="Rhea" id="RHEA:22508"/>
        <dbReference type="Rhea" id="RHEA-COMP:17339"/>
        <dbReference type="Rhea" id="RHEA-COMP:17340"/>
        <dbReference type="ChEBI" id="CHEBI:33019"/>
        <dbReference type="ChEBI" id="CHEBI:61560"/>
        <dbReference type="ChEBI" id="CHEBI:173112"/>
        <dbReference type="EC" id="2.7.7.7"/>
    </reaction>
</comment>
<organism evidence="11 12">
    <name type="scientific">Nostocoides jenkinsii Ben 74</name>
    <dbReference type="NCBI Taxonomy" id="1193518"/>
    <lineage>
        <taxon>Bacteria</taxon>
        <taxon>Bacillati</taxon>
        <taxon>Actinomycetota</taxon>
        <taxon>Actinomycetes</taxon>
        <taxon>Micrococcales</taxon>
        <taxon>Intrasporangiaceae</taxon>
        <taxon>Nostocoides</taxon>
    </lineage>
</organism>
<dbReference type="InterPro" id="IPR029460">
    <property type="entry name" value="DNAPol_HHH"/>
</dbReference>
<dbReference type="CDD" id="cd04485">
    <property type="entry name" value="DnaE_OBF"/>
    <property type="match status" value="1"/>
</dbReference>
<dbReference type="GO" id="GO:0005737">
    <property type="term" value="C:cytoplasm"/>
    <property type="evidence" value="ECO:0007669"/>
    <property type="project" value="UniProtKB-SubCell"/>
</dbReference>
<dbReference type="EC" id="2.7.7.7" evidence="3"/>
<dbReference type="OrthoDB" id="9803237at2"/>
<dbReference type="InterPro" id="IPR011708">
    <property type="entry name" value="DNA_pol3_alpha_NTPase_dom"/>
</dbReference>
<dbReference type="InterPro" id="IPR040982">
    <property type="entry name" value="DNA_pol3_finger"/>
</dbReference>
<proteinExistence type="inferred from homology"/>
<dbReference type="InterPro" id="IPR004365">
    <property type="entry name" value="NA-bd_OB_tRNA"/>
</dbReference>
<dbReference type="InterPro" id="IPR003141">
    <property type="entry name" value="Pol/His_phosphatase_N"/>
</dbReference>
<feature type="domain" description="Polymerase/histidinol phosphatase N-terminal" evidence="10">
    <location>
        <begin position="15"/>
        <end position="82"/>
    </location>
</feature>
<keyword evidence="8" id="KW-0239">DNA-directed DNA polymerase</keyword>
<evidence type="ECO:0000313" key="11">
    <source>
        <dbReference type="EMBL" id="CCI53490.1"/>
    </source>
</evidence>
<reference evidence="11 12" key="1">
    <citation type="journal article" date="2013" name="ISME J.">
        <title>A metabolic model for members of the genus Tetrasphaera involved in enhanced biological phosphorus removal.</title>
        <authorList>
            <person name="Kristiansen R."/>
            <person name="Nguyen H.T.T."/>
            <person name="Saunders A.M."/>
            <person name="Nielsen J.L."/>
            <person name="Wimmer R."/>
            <person name="Le V.Q."/>
            <person name="McIlroy S.J."/>
            <person name="Petrovski S."/>
            <person name="Seviour R.J."/>
            <person name="Calteau A."/>
            <person name="Nielsen K.L."/>
            <person name="Nielsen P.H."/>
        </authorList>
    </citation>
    <scope>NUCLEOTIDE SEQUENCE [LARGE SCALE GENOMIC DNA]</scope>
    <source>
        <strain evidence="11 12">Ben 74</strain>
    </source>
</reference>
<evidence type="ECO:0000256" key="4">
    <source>
        <dbReference type="ARBA" id="ARBA00019114"/>
    </source>
</evidence>
<protein>
    <recommendedName>
        <fullName evidence="4">DNA polymerase III subunit alpha</fullName>
        <ecNumber evidence="3">2.7.7.7</ecNumber>
    </recommendedName>
</protein>
<comment type="subcellular location">
    <subcellularLocation>
        <location evidence="1">Cytoplasm</location>
    </subcellularLocation>
</comment>
<dbReference type="CDD" id="cd12113">
    <property type="entry name" value="PHP_PolIIIA_DnaE3"/>
    <property type="match status" value="1"/>
</dbReference>
<dbReference type="Pfam" id="PF02811">
    <property type="entry name" value="PHP"/>
    <property type="match status" value="1"/>
</dbReference>
<dbReference type="InterPro" id="IPR041931">
    <property type="entry name" value="DNA_pol3_alpha_thumb_dom"/>
</dbReference>
<dbReference type="EMBL" id="CAJC01000150">
    <property type="protein sequence ID" value="CCI53490.1"/>
    <property type="molecule type" value="Genomic_DNA"/>
</dbReference>
<keyword evidence="6 11" id="KW-0548">Nucleotidyltransferase</keyword>
<dbReference type="InterPro" id="IPR016195">
    <property type="entry name" value="Pol/histidinol_Pase-like"/>
</dbReference>
<dbReference type="GO" id="GO:0006260">
    <property type="term" value="P:DNA replication"/>
    <property type="evidence" value="ECO:0007669"/>
    <property type="project" value="UniProtKB-KW"/>
</dbReference>
<evidence type="ECO:0000256" key="1">
    <source>
        <dbReference type="ARBA" id="ARBA00004496"/>
    </source>
</evidence>
<evidence type="ECO:0000256" key="2">
    <source>
        <dbReference type="ARBA" id="ARBA00009496"/>
    </source>
</evidence>
<dbReference type="NCBIfam" id="NF004226">
    <property type="entry name" value="PRK05673.1"/>
    <property type="match status" value="1"/>
</dbReference>